<evidence type="ECO:0000313" key="3">
    <source>
        <dbReference type="Proteomes" id="UP000306628"/>
    </source>
</evidence>
<dbReference type="OrthoDB" id="3542463at2"/>
<sequence length="73" mass="8368">MSEHNEKRGTKNDRKWAPWYIYVVLIIGGNYIKQSFLEDAPVVINVIATVIVAAAIFILITAVYRSIFTGRRR</sequence>
<dbReference type="Proteomes" id="UP000306628">
    <property type="component" value="Unassembled WGS sequence"/>
</dbReference>
<feature type="transmembrane region" description="Helical" evidence="1">
    <location>
        <begin position="44"/>
        <end position="64"/>
    </location>
</feature>
<proteinExistence type="predicted"/>
<feature type="transmembrane region" description="Helical" evidence="1">
    <location>
        <begin position="16"/>
        <end position="32"/>
    </location>
</feature>
<dbReference type="RefSeq" id="WP_138697020.1">
    <property type="nucleotide sequence ID" value="NZ_JBHSAZ010000032.1"/>
</dbReference>
<dbReference type="EMBL" id="VCKX01000292">
    <property type="protein sequence ID" value="TMR21604.1"/>
    <property type="molecule type" value="Genomic_DNA"/>
</dbReference>
<keyword evidence="1" id="KW-1133">Transmembrane helix</keyword>
<organism evidence="2 3">
    <name type="scientific">Nonomuraea zeae</name>
    <dbReference type="NCBI Taxonomy" id="1642303"/>
    <lineage>
        <taxon>Bacteria</taxon>
        <taxon>Bacillati</taxon>
        <taxon>Actinomycetota</taxon>
        <taxon>Actinomycetes</taxon>
        <taxon>Streptosporangiales</taxon>
        <taxon>Streptosporangiaceae</taxon>
        <taxon>Nonomuraea</taxon>
    </lineage>
</organism>
<keyword evidence="1" id="KW-0812">Transmembrane</keyword>
<name>A0A5S4FMF3_9ACTN</name>
<dbReference type="AlphaFoldDB" id="A0A5S4FMF3"/>
<comment type="caution">
    <text evidence="2">The sequence shown here is derived from an EMBL/GenBank/DDBJ whole genome shotgun (WGS) entry which is preliminary data.</text>
</comment>
<evidence type="ECO:0000313" key="2">
    <source>
        <dbReference type="EMBL" id="TMR21604.1"/>
    </source>
</evidence>
<gene>
    <name evidence="2" type="ORF">ETD85_50635</name>
</gene>
<protein>
    <submittedName>
        <fullName evidence="2">Uncharacterized protein</fullName>
    </submittedName>
</protein>
<keyword evidence="3" id="KW-1185">Reference proteome</keyword>
<keyword evidence="1" id="KW-0472">Membrane</keyword>
<reference evidence="2 3" key="1">
    <citation type="submission" date="2019-05" db="EMBL/GenBank/DDBJ databases">
        <title>Draft genome sequence of Nonomuraea zeae DSM 100528.</title>
        <authorList>
            <person name="Saricaoglu S."/>
            <person name="Isik K."/>
        </authorList>
    </citation>
    <scope>NUCLEOTIDE SEQUENCE [LARGE SCALE GENOMIC DNA]</scope>
    <source>
        <strain evidence="2 3">DSM 100528</strain>
    </source>
</reference>
<accession>A0A5S4FMF3</accession>
<evidence type="ECO:0000256" key="1">
    <source>
        <dbReference type="SAM" id="Phobius"/>
    </source>
</evidence>